<evidence type="ECO:0000313" key="3">
    <source>
        <dbReference type="EMBL" id="PLR19016.1"/>
    </source>
</evidence>
<reference evidence="2 5" key="2">
    <citation type="submission" date="2018-01" db="EMBL/GenBank/DDBJ databases">
        <title>Complete genome sequence of Caulobacter flavus RHGG3.</title>
        <authorList>
            <person name="Yang E."/>
        </authorList>
    </citation>
    <scope>NUCLEOTIDE SEQUENCE [LARGE SCALE GENOMIC DNA]</scope>
    <source>
        <strain evidence="2 5">RHGG3</strain>
    </source>
</reference>
<protein>
    <submittedName>
        <fullName evidence="3">Uncharacterized protein</fullName>
    </submittedName>
</protein>
<reference evidence="3 4" key="1">
    <citation type="submission" date="2017-12" db="EMBL/GenBank/DDBJ databases">
        <title>The genome sequence of Caulobacter flavus CGMCC1 15093.</title>
        <authorList>
            <person name="Gao J."/>
            <person name="Mao X."/>
            <person name="Sun J."/>
        </authorList>
    </citation>
    <scope>NUCLEOTIDE SEQUENCE [LARGE SCALE GENOMIC DNA]</scope>
    <source>
        <strain evidence="3 4">CGMCC1 15093</strain>
    </source>
</reference>
<feature type="transmembrane region" description="Helical" evidence="1">
    <location>
        <begin position="32"/>
        <end position="51"/>
    </location>
</feature>
<evidence type="ECO:0000313" key="2">
    <source>
        <dbReference type="EMBL" id="AYV45305.1"/>
    </source>
</evidence>
<dbReference type="EMBL" id="CP026100">
    <property type="protein sequence ID" value="AYV45305.1"/>
    <property type="molecule type" value="Genomic_DNA"/>
</dbReference>
<evidence type="ECO:0000313" key="4">
    <source>
        <dbReference type="Proteomes" id="UP000234483"/>
    </source>
</evidence>
<gene>
    <name evidence="2" type="ORF">C1707_03050</name>
    <name evidence="3" type="ORF">CFHF_03125</name>
</gene>
<dbReference type="KEGG" id="cfh:C1707_03050"/>
<dbReference type="AlphaFoldDB" id="A0A2N5CZ39"/>
<dbReference type="EMBL" id="PJRQ01000008">
    <property type="protein sequence ID" value="PLR19016.1"/>
    <property type="molecule type" value="Genomic_DNA"/>
</dbReference>
<feature type="transmembrane region" description="Helical" evidence="1">
    <location>
        <begin position="6"/>
        <end position="25"/>
    </location>
</feature>
<dbReference type="RefSeq" id="WP_101711574.1">
    <property type="nucleotide sequence ID" value="NZ_CP026100.1"/>
</dbReference>
<accession>A0A2N5CZ39</accession>
<dbReference type="Proteomes" id="UP000281192">
    <property type="component" value="Chromosome"/>
</dbReference>
<proteinExistence type="predicted"/>
<keyword evidence="1" id="KW-0472">Membrane</keyword>
<organism evidence="3 4">
    <name type="scientific">Caulobacter flavus</name>
    <dbReference type="NCBI Taxonomy" id="1679497"/>
    <lineage>
        <taxon>Bacteria</taxon>
        <taxon>Pseudomonadati</taxon>
        <taxon>Pseudomonadota</taxon>
        <taxon>Alphaproteobacteria</taxon>
        <taxon>Caulobacterales</taxon>
        <taxon>Caulobacteraceae</taxon>
        <taxon>Caulobacter</taxon>
    </lineage>
</organism>
<keyword evidence="5" id="KW-1185">Reference proteome</keyword>
<dbReference type="Proteomes" id="UP000234483">
    <property type="component" value="Unassembled WGS sequence"/>
</dbReference>
<keyword evidence="1" id="KW-1133">Transmembrane helix</keyword>
<sequence length="105" mass="11199">MNETLALAAALAWPLPMIVALYFVARTKALKLRLIWAVLCFVGVGAFWMQPSTGQWGFVPFAVNILGPGQAGGFLKSTFPAGAVLSLIAVYFARRKAKAVQADAS</sequence>
<name>A0A2N5CZ39_9CAUL</name>
<dbReference type="OrthoDB" id="7189881at2"/>
<feature type="transmembrane region" description="Helical" evidence="1">
    <location>
        <begin position="71"/>
        <end position="93"/>
    </location>
</feature>
<evidence type="ECO:0000313" key="5">
    <source>
        <dbReference type="Proteomes" id="UP000281192"/>
    </source>
</evidence>
<keyword evidence="1" id="KW-0812">Transmembrane</keyword>
<evidence type="ECO:0000256" key="1">
    <source>
        <dbReference type="SAM" id="Phobius"/>
    </source>
</evidence>